<dbReference type="SUPFAM" id="SSF52283">
    <property type="entry name" value="Formate/glycerate dehydrogenase catalytic domain-like"/>
    <property type="match status" value="1"/>
</dbReference>
<dbReference type="Proteomes" id="UP000595895">
    <property type="component" value="Chromosome"/>
</dbReference>
<evidence type="ECO:0000256" key="1">
    <source>
        <dbReference type="ARBA" id="ARBA00005854"/>
    </source>
</evidence>
<evidence type="ECO:0000259" key="7">
    <source>
        <dbReference type="Pfam" id="PF02826"/>
    </source>
</evidence>
<reference evidence="8 9" key="1">
    <citation type="submission" date="2020-12" db="EMBL/GenBank/DDBJ databases">
        <authorList>
            <person name="Zhou J."/>
        </authorList>
    </citation>
    <scope>NUCLEOTIDE SEQUENCE [LARGE SCALE GENOMIC DNA]</scope>
    <source>
        <strain evidence="8 9">CCUG 61299</strain>
    </source>
</reference>
<dbReference type="PANTHER" id="PTHR42938">
    <property type="entry name" value="FORMATE DEHYDROGENASE 1"/>
    <property type="match status" value="1"/>
</dbReference>
<dbReference type="InterPro" id="IPR029753">
    <property type="entry name" value="D-isomer_DH_CS"/>
</dbReference>
<evidence type="ECO:0000256" key="3">
    <source>
        <dbReference type="ARBA" id="ARBA00023027"/>
    </source>
</evidence>
<dbReference type="SUPFAM" id="SSF55021">
    <property type="entry name" value="ACT-like"/>
    <property type="match status" value="1"/>
</dbReference>
<dbReference type="InterPro" id="IPR045865">
    <property type="entry name" value="ACT-like_dom_sf"/>
</dbReference>
<evidence type="ECO:0000256" key="5">
    <source>
        <dbReference type="RuleBase" id="RU003719"/>
    </source>
</evidence>
<comment type="similarity">
    <text evidence="1 5">Belongs to the D-isomer specific 2-hydroxyacid dehydrogenase family.</text>
</comment>
<organism evidence="8 9">
    <name type="scientific">Actinomyces weissii</name>
    <dbReference type="NCBI Taxonomy" id="675090"/>
    <lineage>
        <taxon>Bacteria</taxon>
        <taxon>Bacillati</taxon>
        <taxon>Actinomycetota</taxon>
        <taxon>Actinomycetes</taxon>
        <taxon>Actinomycetales</taxon>
        <taxon>Actinomycetaceae</taxon>
        <taxon>Actinomyces</taxon>
    </lineage>
</organism>
<comment type="pathway">
    <text evidence="4">Amino-acid biosynthesis.</text>
</comment>
<dbReference type="CDD" id="cd12174">
    <property type="entry name" value="PGDH_like_3"/>
    <property type="match status" value="1"/>
</dbReference>
<dbReference type="InterPro" id="IPR006139">
    <property type="entry name" value="D-isomer_2_OHA_DH_cat_dom"/>
</dbReference>
<dbReference type="Gene3D" id="3.40.50.720">
    <property type="entry name" value="NAD(P)-binding Rossmann-like Domain"/>
    <property type="match status" value="2"/>
</dbReference>
<evidence type="ECO:0000259" key="6">
    <source>
        <dbReference type="Pfam" id="PF00389"/>
    </source>
</evidence>
<dbReference type="InterPro" id="IPR036291">
    <property type="entry name" value="NAD(P)-bd_dom_sf"/>
</dbReference>
<evidence type="ECO:0000313" key="8">
    <source>
        <dbReference type="EMBL" id="QQM67374.1"/>
    </source>
</evidence>
<proteinExistence type="inferred from homology"/>
<dbReference type="KEGG" id="awe:JG540_00190"/>
<protein>
    <submittedName>
        <fullName evidence="8">Phosphoglycerate dehydrogenase</fullName>
    </submittedName>
</protein>
<keyword evidence="9" id="KW-1185">Reference proteome</keyword>
<dbReference type="Gene3D" id="3.30.70.260">
    <property type="match status" value="1"/>
</dbReference>
<gene>
    <name evidence="8" type="ORF">JG540_00190</name>
</gene>
<keyword evidence="3" id="KW-0520">NAD</keyword>
<dbReference type="SUPFAM" id="SSF51735">
    <property type="entry name" value="NAD(P)-binding Rossmann-fold domains"/>
    <property type="match status" value="1"/>
</dbReference>
<dbReference type="RefSeq" id="WP_200275910.1">
    <property type="nucleotide sequence ID" value="NZ_CP066802.1"/>
</dbReference>
<dbReference type="PANTHER" id="PTHR42938:SF47">
    <property type="entry name" value="HYDROXYPYRUVATE REDUCTASE"/>
    <property type="match status" value="1"/>
</dbReference>
<evidence type="ECO:0000256" key="2">
    <source>
        <dbReference type="ARBA" id="ARBA00023002"/>
    </source>
</evidence>
<dbReference type="Pfam" id="PF02826">
    <property type="entry name" value="2-Hacid_dh_C"/>
    <property type="match status" value="1"/>
</dbReference>
<keyword evidence="2 5" id="KW-0560">Oxidoreductase</keyword>
<dbReference type="CDD" id="cd04901">
    <property type="entry name" value="ACT_3PGDH"/>
    <property type="match status" value="1"/>
</dbReference>
<dbReference type="Pfam" id="PF00389">
    <property type="entry name" value="2-Hacid_dh"/>
    <property type="match status" value="1"/>
</dbReference>
<dbReference type="GO" id="GO:0016616">
    <property type="term" value="F:oxidoreductase activity, acting on the CH-OH group of donors, NAD or NADP as acceptor"/>
    <property type="evidence" value="ECO:0007669"/>
    <property type="project" value="InterPro"/>
</dbReference>
<name>A0A7T7M9G2_9ACTO</name>
<dbReference type="PROSITE" id="PS00065">
    <property type="entry name" value="D_2_HYDROXYACID_DH_1"/>
    <property type="match status" value="1"/>
</dbReference>
<dbReference type="AlphaFoldDB" id="A0A7T7M9G2"/>
<sequence length="397" mass="42101">MTPAPAQRFRVRTLNAISGTGLTRLPAELYEVGDAVEQPHALLLRSARLHDTPVPESVLAVARAGAGTNNIPVESLTERGVPVFNTPGANANAVKELVLAGLFIASRNLIPAARFAHTLEGDDAAIARAVEAGKKQFVGFELPGRTLGVIGLGAIGVQVANAALGLGLKVVGFDPAISVDHAWMLSAEVQRAHSIEEVFKRADILTVHVPLVEATRGLVSTQRLALMRHSAVILNFARAEIVDEPAIVSALDQGYLAGYVCDFPSTAVHKHPKCISLPHLGASTKEAERNCAVMAVDQLRGFLEEGQVRNSVNFPEAVMDREEGTHRLVIVNRNVPNMVGQVSTLVAQHGQNIANLLNRSRGGLAVTLVDIDGQVDPGLCAEIRAIDGVLSARLIPA</sequence>
<evidence type="ECO:0000256" key="4">
    <source>
        <dbReference type="ARBA" id="ARBA00029440"/>
    </source>
</evidence>
<feature type="domain" description="D-isomer specific 2-hydroxyacid dehydrogenase NAD-binding" evidence="7">
    <location>
        <begin position="132"/>
        <end position="281"/>
    </location>
</feature>
<feature type="domain" description="D-isomer specific 2-hydroxyacid dehydrogenase catalytic" evidence="6">
    <location>
        <begin position="35"/>
        <end position="313"/>
    </location>
</feature>
<dbReference type="InterPro" id="IPR006140">
    <property type="entry name" value="D-isomer_DH_NAD-bd"/>
</dbReference>
<dbReference type="InterPro" id="IPR029752">
    <property type="entry name" value="D-isomer_DH_CS1"/>
</dbReference>
<dbReference type="PROSITE" id="PS00670">
    <property type="entry name" value="D_2_HYDROXYACID_DH_2"/>
    <property type="match status" value="1"/>
</dbReference>
<accession>A0A7T7M9G2</accession>
<dbReference type="EMBL" id="CP066802">
    <property type="protein sequence ID" value="QQM67374.1"/>
    <property type="molecule type" value="Genomic_DNA"/>
</dbReference>
<evidence type="ECO:0000313" key="9">
    <source>
        <dbReference type="Proteomes" id="UP000595895"/>
    </source>
</evidence>
<dbReference type="GO" id="GO:0051287">
    <property type="term" value="F:NAD binding"/>
    <property type="evidence" value="ECO:0007669"/>
    <property type="project" value="InterPro"/>
</dbReference>